<proteinExistence type="predicted"/>
<evidence type="ECO:0000313" key="2">
    <source>
        <dbReference type="Proteomes" id="UP000198481"/>
    </source>
</evidence>
<dbReference type="Proteomes" id="UP000198481">
    <property type="component" value="Chromosome I"/>
</dbReference>
<dbReference type="EMBL" id="LT629762">
    <property type="protein sequence ID" value="SDS75172.1"/>
    <property type="molecule type" value="Genomic_DNA"/>
</dbReference>
<reference evidence="1 2" key="1">
    <citation type="submission" date="2016-10" db="EMBL/GenBank/DDBJ databases">
        <authorList>
            <person name="de Groot N.N."/>
        </authorList>
    </citation>
    <scope>NUCLEOTIDE SEQUENCE [LARGE SCALE GENOMIC DNA]</scope>
    <source>
        <strain evidence="1 2">LMG 26867</strain>
    </source>
</reference>
<dbReference type="RefSeq" id="WP_092274528.1">
    <property type="nucleotide sequence ID" value="NZ_LT629762.1"/>
</dbReference>
<sequence length="365" mass="40910">MPNEFFDQARQPLIEGFIESLQNATGVKVLHRRHAAGIDRGVDLLLTLDTPDGNWDVAVEIKRAVYPRDIRDALEALQRYGAENAEKRNATTIIPMVIAEKISQGAREELKNSGAGYYDASGSLYFRHERWLINIDRPAAASARKTQRVPLFSGAKEMVVHALLHSKGEWFTGLELAERSETSVFTVSSVLQELELREWVESEGSGRLLRRRLCRAGDLLDAWAEAWQQRKENRSNWYFFSSNPRQLLENLARKAPKSSSASWAFTGAIAANYLSPLLTQVDLAELETLPGTQAQLADALGLKPAEKGNNVVLIERSGAGMLFRRRNPQSGAWLASEFIQYLDLQDGRGRNAELATQLRHDILKV</sequence>
<dbReference type="STRING" id="1148509.SAMN05216222_2184"/>
<organism evidence="1 2">
    <name type="scientific">Pseudomonas prosekii</name>
    <dbReference type="NCBI Taxonomy" id="1148509"/>
    <lineage>
        <taxon>Bacteria</taxon>
        <taxon>Pseudomonadati</taxon>
        <taxon>Pseudomonadota</taxon>
        <taxon>Gammaproteobacteria</taxon>
        <taxon>Pseudomonadales</taxon>
        <taxon>Pseudomonadaceae</taxon>
        <taxon>Pseudomonas</taxon>
    </lineage>
</organism>
<protein>
    <submittedName>
        <fullName evidence="1">Transcriptional regulator, AbiEi antitoxin, Type IV TA system</fullName>
    </submittedName>
</protein>
<dbReference type="AlphaFoldDB" id="A0A1H1URM9"/>
<evidence type="ECO:0000313" key="1">
    <source>
        <dbReference type="EMBL" id="SDS75172.1"/>
    </source>
</evidence>
<accession>A0A1H1URM9</accession>
<dbReference type="InterPro" id="IPR019238">
    <property type="entry name" value="AbiEi_2"/>
</dbReference>
<name>A0A1H1URM9_9PSED</name>
<gene>
    <name evidence="1" type="ORF">SAMN05216222_2184</name>
</gene>
<dbReference type="Pfam" id="PF09952">
    <property type="entry name" value="AbiEi_2"/>
    <property type="match status" value="1"/>
</dbReference>